<name>A0A8X8I8R3_9BACT</name>
<evidence type="ECO:0000256" key="1">
    <source>
        <dbReference type="ARBA" id="ARBA00007150"/>
    </source>
</evidence>
<accession>A0A8X8I8R3</accession>
<evidence type="ECO:0000256" key="3">
    <source>
        <dbReference type="ARBA" id="ARBA00022679"/>
    </source>
</evidence>
<evidence type="ECO:0000256" key="4">
    <source>
        <dbReference type="ARBA" id="ARBA00022692"/>
    </source>
</evidence>
<evidence type="ECO:0000313" key="9">
    <source>
        <dbReference type="Proteomes" id="UP000198711"/>
    </source>
</evidence>
<feature type="transmembrane region" description="Helical" evidence="7">
    <location>
        <begin position="20"/>
        <end position="40"/>
    </location>
</feature>
<dbReference type="GO" id="GO:0005886">
    <property type="term" value="C:plasma membrane"/>
    <property type="evidence" value="ECO:0007669"/>
    <property type="project" value="UniProtKB-SubCell"/>
</dbReference>
<keyword evidence="6 7" id="KW-0472">Membrane</keyword>
<feature type="transmembrane region" description="Helical" evidence="7">
    <location>
        <begin position="214"/>
        <end position="232"/>
    </location>
</feature>
<dbReference type="HAMAP" id="MF_01147">
    <property type="entry name" value="Lgt"/>
    <property type="match status" value="1"/>
</dbReference>
<organism evidence="8 9">
    <name type="scientific">Hydrobacter penzbergensis</name>
    <dbReference type="NCBI Taxonomy" id="1235997"/>
    <lineage>
        <taxon>Bacteria</taxon>
        <taxon>Pseudomonadati</taxon>
        <taxon>Bacteroidota</taxon>
        <taxon>Chitinophagia</taxon>
        <taxon>Chitinophagales</taxon>
        <taxon>Chitinophagaceae</taxon>
        <taxon>Hydrobacter</taxon>
    </lineage>
</organism>
<dbReference type="AlphaFoldDB" id="A0A8X8I8R3"/>
<keyword evidence="9" id="KW-1185">Reference proteome</keyword>
<feature type="transmembrane region" description="Helical" evidence="7">
    <location>
        <begin position="132"/>
        <end position="150"/>
    </location>
</feature>
<gene>
    <name evidence="7" type="primary">lgt</name>
    <name evidence="8" type="ORF">SAMN05444410_101335</name>
</gene>
<comment type="function">
    <text evidence="7">Catalyzes the transfer of the diacylglyceryl group from phosphatidylglycerol to the sulfhydryl group of the N-terminal cysteine of a prolipoprotein, the first step in the formation of mature lipoproteins.</text>
</comment>
<dbReference type="Pfam" id="PF01790">
    <property type="entry name" value="LGT"/>
    <property type="match status" value="1"/>
</dbReference>
<evidence type="ECO:0000256" key="5">
    <source>
        <dbReference type="ARBA" id="ARBA00022989"/>
    </source>
</evidence>
<dbReference type="EC" id="2.5.1.145" evidence="7"/>
<dbReference type="PANTHER" id="PTHR30589">
    <property type="entry name" value="PROLIPOPROTEIN DIACYLGLYCERYL TRANSFERASE"/>
    <property type="match status" value="1"/>
</dbReference>
<comment type="catalytic activity">
    <reaction evidence="7">
        <text>L-cysteinyl-[prolipoprotein] + a 1,2-diacyl-sn-glycero-3-phospho-(1'-sn-glycerol) = an S-1,2-diacyl-sn-glyceryl-L-cysteinyl-[prolipoprotein] + sn-glycerol 1-phosphate + H(+)</text>
        <dbReference type="Rhea" id="RHEA:56712"/>
        <dbReference type="Rhea" id="RHEA-COMP:14679"/>
        <dbReference type="Rhea" id="RHEA-COMP:14680"/>
        <dbReference type="ChEBI" id="CHEBI:15378"/>
        <dbReference type="ChEBI" id="CHEBI:29950"/>
        <dbReference type="ChEBI" id="CHEBI:57685"/>
        <dbReference type="ChEBI" id="CHEBI:64716"/>
        <dbReference type="ChEBI" id="CHEBI:140658"/>
        <dbReference type="EC" id="2.5.1.145"/>
    </reaction>
</comment>
<comment type="subcellular location">
    <subcellularLocation>
        <location evidence="7">Cell membrane</location>
        <topology evidence="7">Multi-pass membrane protein</topology>
    </subcellularLocation>
</comment>
<dbReference type="NCBIfam" id="TIGR00544">
    <property type="entry name" value="lgt"/>
    <property type="match status" value="1"/>
</dbReference>
<dbReference type="GO" id="GO:0042158">
    <property type="term" value="P:lipoprotein biosynthetic process"/>
    <property type="evidence" value="ECO:0007669"/>
    <property type="project" value="UniProtKB-UniRule"/>
</dbReference>
<comment type="caution">
    <text evidence="8">The sequence shown here is derived from an EMBL/GenBank/DDBJ whole genome shotgun (WGS) entry which is preliminary data.</text>
</comment>
<comment type="similarity">
    <text evidence="1 7">Belongs to the Lgt family.</text>
</comment>
<feature type="transmembrane region" description="Helical" evidence="7">
    <location>
        <begin position="60"/>
        <end position="82"/>
    </location>
</feature>
<keyword evidence="5 7" id="KW-1133">Transmembrane helix</keyword>
<comment type="pathway">
    <text evidence="7">Protein modification; lipoprotein biosynthesis (diacylglyceryl transfer).</text>
</comment>
<dbReference type="RefSeq" id="WP_092721487.1">
    <property type="nucleotide sequence ID" value="NZ_FNNO01000001.1"/>
</dbReference>
<keyword evidence="4 7" id="KW-0812">Transmembrane</keyword>
<dbReference type="EMBL" id="FNNO01000001">
    <property type="protein sequence ID" value="SDW14301.1"/>
    <property type="molecule type" value="Genomic_DNA"/>
</dbReference>
<feature type="transmembrane region" description="Helical" evidence="7">
    <location>
        <begin position="185"/>
        <end position="202"/>
    </location>
</feature>
<dbReference type="PANTHER" id="PTHR30589:SF0">
    <property type="entry name" value="PHOSPHATIDYLGLYCEROL--PROLIPOPROTEIN DIACYLGLYCERYL TRANSFERASE"/>
    <property type="match status" value="1"/>
</dbReference>
<keyword evidence="3 7" id="KW-0808">Transferase</keyword>
<dbReference type="GO" id="GO:0008961">
    <property type="term" value="F:phosphatidylglycerol-prolipoprotein diacylglyceryl transferase activity"/>
    <property type="evidence" value="ECO:0007669"/>
    <property type="project" value="UniProtKB-UniRule"/>
</dbReference>
<feature type="binding site" evidence="7">
    <location>
        <position position="151"/>
    </location>
    <ligand>
        <name>a 1,2-diacyl-sn-glycero-3-phospho-(1'-sn-glycerol)</name>
        <dbReference type="ChEBI" id="CHEBI:64716"/>
    </ligand>
</feature>
<sequence length="285" mass="33098">MEFLFIKWNINPEIFRIGGFALRYYSVLFAIAFLLGYVLVKSMYQKEHFIQEELNPLLIYLIAGTIIGARLGQVFFYEFSYFKTHPLEIIFPFRINNKGFEWTGYQGLASHGGAIGILIALALYCKRYHHNFLRVLDKVVIAVALAGFFIRTGNLFNSEIIGKPTDVSWAFIFERVDLLPRHPSQVYEAIAYLLIFFTLWSLYRNKGTHLKKGFLFGLFLVLVFSARFLIEFTKEAQEPFEKALPINMGQILSLPFIIIGTYFLLRKERMNKIKSNSSKKIFYGT</sequence>
<keyword evidence="2 7" id="KW-1003">Cell membrane</keyword>
<dbReference type="InterPro" id="IPR001640">
    <property type="entry name" value="Lgt"/>
</dbReference>
<evidence type="ECO:0000256" key="2">
    <source>
        <dbReference type="ARBA" id="ARBA00022475"/>
    </source>
</evidence>
<reference evidence="8 9" key="1">
    <citation type="submission" date="2016-10" db="EMBL/GenBank/DDBJ databases">
        <authorList>
            <person name="Varghese N."/>
            <person name="Submissions S."/>
        </authorList>
    </citation>
    <scope>NUCLEOTIDE SEQUENCE [LARGE SCALE GENOMIC DNA]</scope>
    <source>
        <strain evidence="8 9">DSM 25353</strain>
    </source>
</reference>
<feature type="transmembrane region" description="Helical" evidence="7">
    <location>
        <begin position="102"/>
        <end position="125"/>
    </location>
</feature>
<protein>
    <recommendedName>
        <fullName evidence="7">Phosphatidylglycerol--prolipoprotein diacylglyceryl transferase</fullName>
        <ecNumber evidence="7">2.5.1.145</ecNumber>
    </recommendedName>
</protein>
<evidence type="ECO:0000313" key="8">
    <source>
        <dbReference type="EMBL" id="SDW14301.1"/>
    </source>
</evidence>
<evidence type="ECO:0000256" key="6">
    <source>
        <dbReference type="ARBA" id="ARBA00023136"/>
    </source>
</evidence>
<dbReference type="Proteomes" id="UP000198711">
    <property type="component" value="Unassembled WGS sequence"/>
</dbReference>
<feature type="transmembrane region" description="Helical" evidence="7">
    <location>
        <begin position="244"/>
        <end position="265"/>
    </location>
</feature>
<evidence type="ECO:0000256" key="7">
    <source>
        <dbReference type="HAMAP-Rule" id="MF_01147"/>
    </source>
</evidence>
<proteinExistence type="inferred from homology"/>